<protein>
    <submittedName>
        <fullName evidence="1">Uncharacterized protein</fullName>
    </submittedName>
</protein>
<dbReference type="VEuPathDB" id="FungiDB:M_BR32_EuGene_00061951"/>
<gene>
    <name evidence="1" type="ORF">PoMZ_01760</name>
</gene>
<dbReference type="Proteomes" id="UP000294847">
    <property type="component" value="Chromosome 2"/>
</dbReference>
<dbReference type="OMA" id="FAGIPKM"/>
<proteinExistence type="predicted"/>
<organism evidence="1 2">
    <name type="scientific">Pyricularia oryzae</name>
    <name type="common">Rice blast fungus</name>
    <name type="synonym">Magnaporthe oryzae</name>
    <dbReference type="NCBI Taxonomy" id="318829"/>
    <lineage>
        <taxon>Eukaryota</taxon>
        <taxon>Fungi</taxon>
        <taxon>Dikarya</taxon>
        <taxon>Ascomycota</taxon>
        <taxon>Pezizomycotina</taxon>
        <taxon>Sordariomycetes</taxon>
        <taxon>Sordariomycetidae</taxon>
        <taxon>Magnaporthales</taxon>
        <taxon>Pyriculariaceae</taxon>
        <taxon>Pyricularia</taxon>
    </lineage>
</organism>
<reference evidence="1 2" key="1">
    <citation type="journal article" date="2019" name="Mol. Biol. Evol.">
        <title>Blast fungal genomes show frequent chromosomal changes, gene gains and losses, and effector gene turnover.</title>
        <authorList>
            <person name="Gomez Luciano L.B."/>
            <person name="Jason Tsai I."/>
            <person name="Chuma I."/>
            <person name="Tosa Y."/>
            <person name="Chen Y.H."/>
            <person name="Li J.Y."/>
            <person name="Li M.Y."/>
            <person name="Jade Lu M.Y."/>
            <person name="Nakayashiki H."/>
            <person name="Li W.H."/>
        </authorList>
    </citation>
    <scope>NUCLEOTIDE SEQUENCE [LARGE SCALE GENOMIC DNA]</scope>
    <source>
        <strain evidence="1">MZ5-1-6</strain>
    </source>
</reference>
<name>A0A4P7N3D5_PYROR</name>
<evidence type="ECO:0000313" key="2">
    <source>
        <dbReference type="Proteomes" id="UP000294847"/>
    </source>
</evidence>
<evidence type="ECO:0000313" key="1">
    <source>
        <dbReference type="EMBL" id="QBZ56843.1"/>
    </source>
</evidence>
<dbReference type="AlphaFoldDB" id="A0A4P7N3D5"/>
<dbReference type="EMBL" id="CP034205">
    <property type="protein sequence ID" value="QBZ56843.1"/>
    <property type="molecule type" value="Genomic_DNA"/>
</dbReference>
<accession>A0A4P7N3D5</accession>
<sequence>MSHFFAAIEDLVKSVANLFAGIFNTIANVIGGFLTMIVNFFSSFVNLITGTIEGLAQMVGGLGKFIAGNIVLIGIVAVAVVGYQRFVLQGNQPKPITQAKKTT</sequence>